<sequence>MTGDERTTIERALVRGARGRPVRLPGVTAVALPVGGTSLFAFIGSVVRSQDPAHQQAQLGDGKAEERTLYRGFVTDSANRAALGAAVKRVANSVGPVLFHCSAGKDRTGVLADTILRAVGAPSITVEGDYLLSNELRAGAGGGGRGRAASFGIRAPGPLVHSCGGQGGGAAGR</sequence>
<name>A0A2Z5JE20_STRAR</name>
<dbReference type="AlphaFoldDB" id="A0A2Z5JE20"/>
<dbReference type="GeneID" id="95520440"/>
<organism evidence="1 2">
    <name type="scientific">Streptomyces atratus</name>
    <dbReference type="NCBI Taxonomy" id="1893"/>
    <lineage>
        <taxon>Bacteria</taxon>
        <taxon>Bacillati</taxon>
        <taxon>Actinomycetota</taxon>
        <taxon>Actinomycetes</taxon>
        <taxon>Kitasatosporales</taxon>
        <taxon>Streptomycetaceae</taxon>
        <taxon>Streptomyces</taxon>
    </lineage>
</organism>
<dbReference type="Pfam" id="PF13350">
    <property type="entry name" value="Y_phosphatase3"/>
    <property type="match status" value="1"/>
</dbReference>
<dbReference type="RefSeq" id="WP_114245163.1">
    <property type="nucleotide sequence ID" value="NZ_CP027306.1"/>
</dbReference>
<reference evidence="1 2" key="1">
    <citation type="journal article" date="2018" name="Front. Microbiol.">
        <title>Genome Sequencing of Streptomyces atratus SCSIOZH16 and Activation Production of Nocardamine via Metabolic Engineering.</title>
        <authorList>
            <person name="Li Y."/>
            <person name="Zhang C."/>
            <person name="Liu C."/>
            <person name="Ju J."/>
            <person name="Ma J."/>
        </authorList>
    </citation>
    <scope>NUCLEOTIDE SEQUENCE [LARGE SCALE GENOMIC DNA]</scope>
    <source>
        <strain evidence="1 2">SCSIO_ZH16</strain>
    </source>
</reference>
<gene>
    <name evidence="1" type="ORF">C5746_18485</name>
</gene>
<dbReference type="PROSITE" id="PS00383">
    <property type="entry name" value="TYR_PHOSPHATASE_1"/>
    <property type="match status" value="1"/>
</dbReference>
<dbReference type="GO" id="GO:0004721">
    <property type="term" value="F:phosphoprotein phosphatase activity"/>
    <property type="evidence" value="ECO:0007669"/>
    <property type="project" value="InterPro"/>
</dbReference>
<dbReference type="Gene3D" id="3.90.190.10">
    <property type="entry name" value="Protein tyrosine phosphatase superfamily"/>
    <property type="match status" value="1"/>
</dbReference>
<protein>
    <recommendedName>
        <fullName evidence="3">Tyrosine phosphatase family protein</fullName>
    </recommendedName>
</protein>
<evidence type="ECO:0000313" key="2">
    <source>
        <dbReference type="Proteomes" id="UP000252698"/>
    </source>
</evidence>
<dbReference type="Proteomes" id="UP000252698">
    <property type="component" value="Chromosome"/>
</dbReference>
<dbReference type="InterPro" id="IPR026893">
    <property type="entry name" value="Tyr/Ser_Pase_IphP-type"/>
</dbReference>
<dbReference type="SUPFAM" id="SSF52799">
    <property type="entry name" value="(Phosphotyrosine protein) phosphatases II"/>
    <property type="match status" value="1"/>
</dbReference>
<dbReference type="KEGG" id="sata:C5746_18485"/>
<evidence type="ECO:0008006" key="3">
    <source>
        <dbReference type="Google" id="ProtNLM"/>
    </source>
</evidence>
<dbReference type="EMBL" id="CP027306">
    <property type="protein sequence ID" value="AXE78582.1"/>
    <property type="molecule type" value="Genomic_DNA"/>
</dbReference>
<evidence type="ECO:0000313" key="1">
    <source>
        <dbReference type="EMBL" id="AXE78582.1"/>
    </source>
</evidence>
<accession>A0A2Z5JE20</accession>
<dbReference type="InterPro" id="IPR016130">
    <property type="entry name" value="Tyr_Pase_AS"/>
</dbReference>
<dbReference type="InterPro" id="IPR029021">
    <property type="entry name" value="Prot-tyrosine_phosphatase-like"/>
</dbReference>
<proteinExistence type="predicted"/>